<evidence type="ECO:0000259" key="13">
    <source>
        <dbReference type="PROSITE" id="PS50885"/>
    </source>
</evidence>
<keyword evidence="11" id="KW-0472">Membrane</keyword>
<dbReference type="InterPro" id="IPR036097">
    <property type="entry name" value="HisK_dim/P_sf"/>
</dbReference>
<evidence type="ECO:0000256" key="8">
    <source>
        <dbReference type="ARBA" id="ARBA00022777"/>
    </source>
</evidence>
<dbReference type="SMART" id="SM00388">
    <property type="entry name" value="HisKA"/>
    <property type="match status" value="1"/>
</dbReference>
<dbReference type="InterPro" id="IPR036890">
    <property type="entry name" value="HATPase_C_sf"/>
</dbReference>
<dbReference type="Gene3D" id="6.10.340.10">
    <property type="match status" value="1"/>
</dbReference>
<sequence length="428" mass="48166">MEKVNRKCASIKKSFVTAVSVTLLLVFLFSAATLYGCRLIQKRLLPDSNEVWLQTRTTYADGTVTEGSQRFQLDVPAQLGALVSDGDMCAEEEQVEYTIEMIESSFSMLSPSRKLLYRGTQTAMAVLPLFYAAAGIALCAWWFYRKKIAPPVRILTDAIGHIQESDLDFEIKCPGEDELGQLCIMFERMRQVLYENNRQLWRTIEDQRLLQASVAHDLRNPITILEGYIESLQNKLSLERLTPQKLEHTLENMSITAKRLERYTDCMRDLHALQKTAACPSRLAYPDGLNQLTESVSMMLRQKNMEVDVVCRGAPREIFIDQALLARILENIFSNASRYAKTSVHISFLLEENVLSIEVVDDGPGFSAGVLEKRAITFYSEDAGEKHLGLGLATARILCQKQKGQIFLSNSPSGGACVRIRIPLPPEN</sequence>
<evidence type="ECO:0000259" key="12">
    <source>
        <dbReference type="PROSITE" id="PS50109"/>
    </source>
</evidence>
<dbReference type="PROSITE" id="PS50109">
    <property type="entry name" value="HIS_KIN"/>
    <property type="match status" value="1"/>
</dbReference>
<dbReference type="CDD" id="cd00082">
    <property type="entry name" value="HisKA"/>
    <property type="match status" value="1"/>
</dbReference>
<evidence type="ECO:0000256" key="6">
    <source>
        <dbReference type="ARBA" id="ARBA00022679"/>
    </source>
</evidence>
<dbReference type="SUPFAM" id="SSF158472">
    <property type="entry name" value="HAMP domain-like"/>
    <property type="match status" value="1"/>
</dbReference>
<name>A0A9D2ADX4_9FIRM</name>
<evidence type="ECO:0000256" key="10">
    <source>
        <dbReference type="ARBA" id="ARBA00023012"/>
    </source>
</evidence>
<comment type="subcellular location">
    <subcellularLocation>
        <location evidence="2">Cell membrane</location>
        <topology evidence="2">Multi-pass membrane protein</topology>
    </subcellularLocation>
</comment>
<evidence type="ECO:0000256" key="4">
    <source>
        <dbReference type="ARBA" id="ARBA00022475"/>
    </source>
</evidence>
<evidence type="ECO:0000256" key="5">
    <source>
        <dbReference type="ARBA" id="ARBA00022553"/>
    </source>
</evidence>
<evidence type="ECO:0000313" key="14">
    <source>
        <dbReference type="EMBL" id="HIX05335.1"/>
    </source>
</evidence>
<feature type="domain" description="HAMP" evidence="13">
    <location>
        <begin position="146"/>
        <end position="198"/>
    </location>
</feature>
<feature type="domain" description="Histidine kinase" evidence="12">
    <location>
        <begin position="213"/>
        <end position="426"/>
    </location>
</feature>
<reference evidence="14" key="1">
    <citation type="journal article" date="2021" name="PeerJ">
        <title>Extensive microbial diversity within the chicken gut microbiome revealed by metagenomics and culture.</title>
        <authorList>
            <person name="Gilroy R."/>
            <person name="Ravi A."/>
            <person name="Getino M."/>
            <person name="Pursley I."/>
            <person name="Horton D.L."/>
            <person name="Alikhan N.F."/>
            <person name="Baker D."/>
            <person name="Gharbi K."/>
            <person name="Hall N."/>
            <person name="Watson M."/>
            <person name="Adriaenssens E.M."/>
            <person name="Foster-Nyarko E."/>
            <person name="Jarju S."/>
            <person name="Secka A."/>
            <person name="Antonio M."/>
            <person name="Oren A."/>
            <person name="Chaudhuri R.R."/>
            <person name="La Ragione R."/>
            <person name="Hildebrand F."/>
            <person name="Pallen M.J."/>
        </authorList>
    </citation>
    <scope>NUCLEOTIDE SEQUENCE</scope>
    <source>
        <strain evidence="14">2239</strain>
    </source>
</reference>
<keyword evidence="11" id="KW-0812">Transmembrane</keyword>
<dbReference type="Gene3D" id="1.10.287.130">
    <property type="match status" value="1"/>
</dbReference>
<dbReference type="GO" id="GO:0000155">
    <property type="term" value="F:phosphorelay sensor kinase activity"/>
    <property type="evidence" value="ECO:0007669"/>
    <property type="project" value="InterPro"/>
</dbReference>
<dbReference type="Pfam" id="PF02518">
    <property type="entry name" value="HATPase_c"/>
    <property type="match status" value="1"/>
</dbReference>
<keyword evidence="7" id="KW-0547">Nucleotide-binding</keyword>
<organism evidence="14 15">
    <name type="scientific">Candidatus Allofournierella pullicola</name>
    <dbReference type="NCBI Taxonomy" id="2838596"/>
    <lineage>
        <taxon>Bacteria</taxon>
        <taxon>Bacillati</taxon>
        <taxon>Bacillota</taxon>
        <taxon>Clostridia</taxon>
        <taxon>Eubacteriales</taxon>
        <taxon>Oscillospiraceae</taxon>
        <taxon>Allofournierella</taxon>
    </lineage>
</organism>
<keyword evidence="11" id="KW-1133">Transmembrane helix</keyword>
<comment type="catalytic activity">
    <reaction evidence="1">
        <text>ATP + protein L-histidine = ADP + protein N-phospho-L-histidine.</text>
        <dbReference type="EC" id="2.7.13.3"/>
    </reaction>
</comment>
<feature type="transmembrane region" description="Helical" evidence="11">
    <location>
        <begin position="123"/>
        <end position="144"/>
    </location>
</feature>
<dbReference type="InterPro" id="IPR005467">
    <property type="entry name" value="His_kinase_dom"/>
</dbReference>
<evidence type="ECO:0000256" key="11">
    <source>
        <dbReference type="SAM" id="Phobius"/>
    </source>
</evidence>
<gene>
    <name evidence="14" type="ORF">H9865_04395</name>
</gene>
<dbReference type="EC" id="2.7.13.3" evidence="3"/>
<keyword evidence="8 14" id="KW-0418">Kinase</keyword>
<dbReference type="InterPro" id="IPR003660">
    <property type="entry name" value="HAMP_dom"/>
</dbReference>
<dbReference type="Pfam" id="PF00512">
    <property type="entry name" value="HisKA"/>
    <property type="match status" value="1"/>
</dbReference>
<dbReference type="AlphaFoldDB" id="A0A9D2ADX4"/>
<dbReference type="GO" id="GO:0005886">
    <property type="term" value="C:plasma membrane"/>
    <property type="evidence" value="ECO:0007669"/>
    <property type="project" value="UniProtKB-SubCell"/>
</dbReference>
<dbReference type="InterPro" id="IPR050980">
    <property type="entry name" value="2C_sensor_his_kinase"/>
</dbReference>
<keyword evidence="6" id="KW-0808">Transferase</keyword>
<dbReference type="SUPFAM" id="SSF55874">
    <property type="entry name" value="ATPase domain of HSP90 chaperone/DNA topoisomerase II/histidine kinase"/>
    <property type="match status" value="1"/>
</dbReference>
<feature type="transmembrane region" description="Helical" evidence="11">
    <location>
        <begin position="15"/>
        <end position="35"/>
    </location>
</feature>
<dbReference type="PANTHER" id="PTHR44936">
    <property type="entry name" value="SENSOR PROTEIN CREC"/>
    <property type="match status" value="1"/>
</dbReference>
<keyword evidence="10" id="KW-0902">Two-component regulatory system</keyword>
<evidence type="ECO:0000313" key="15">
    <source>
        <dbReference type="Proteomes" id="UP000824193"/>
    </source>
</evidence>
<dbReference type="InterPro" id="IPR003594">
    <property type="entry name" value="HATPase_dom"/>
</dbReference>
<dbReference type="SUPFAM" id="SSF47384">
    <property type="entry name" value="Homodimeric domain of signal transducing histidine kinase"/>
    <property type="match status" value="1"/>
</dbReference>
<evidence type="ECO:0000256" key="9">
    <source>
        <dbReference type="ARBA" id="ARBA00022840"/>
    </source>
</evidence>
<evidence type="ECO:0000256" key="2">
    <source>
        <dbReference type="ARBA" id="ARBA00004651"/>
    </source>
</evidence>
<keyword evidence="9" id="KW-0067">ATP-binding</keyword>
<dbReference type="Proteomes" id="UP000824193">
    <property type="component" value="Unassembled WGS sequence"/>
</dbReference>
<keyword evidence="5" id="KW-0597">Phosphoprotein</keyword>
<dbReference type="SMART" id="SM00387">
    <property type="entry name" value="HATPase_c"/>
    <property type="match status" value="1"/>
</dbReference>
<dbReference type="PANTHER" id="PTHR44936:SF10">
    <property type="entry name" value="SENSOR PROTEIN RSTB"/>
    <property type="match status" value="1"/>
</dbReference>
<evidence type="ECO:0000256" key="7">
    <source>
        <dbReference type="ARBA" id="ARBA00022741"/>
    </source>
</evidence>
<evidence type="ECO:0000256" key="3">
    <source>
        <dbReference type="ARBA" id="ARBA00012438"/>
    </source>
</evidence>
<protein>
    <recommendedName>
        <fullName evidence="3">histidine kinase</fullName>
        <ecNumber evidence="3">2.7.13.3</ecNumber>
    </recommendedName>
</protein>
<proteinExistence type="predicted"/>
<dbReference type="EMBL" id="DXFW01000012">
    <property type="protein sequence ID" value="HIX05335.1"/>
    <property type="molecule type" value="Genomic_DNA"/>
</dbReference>
<comment type="caution">
    <text evidence="14">The sequence shown here is derived from an EMBL/GenBank/DDBJ whole genome shotgun (WGS) entry which is preliminary data.</text>
</comment>
<dbReference type="InterPro" id="IPR003661">
    <property type="entry name" value="HisK_dim/P_dom"/>
</dbReference>
<evidence type="ECO:0000256" key="1">
    <source>
        <dbReference type="ARBA" id="ARBA00000085"/>
    </source>
</evidence>
<dbReference type="GO" id="GO:0005524">
    <property type="term" value="F:ATP binding"/>
    <property type="evidence" value="ECO:0007669"/>
    <property type="project" value="UniProtKB-KW"/>
</dbReference>
<keyword evidence="4" id="KW-1003">Cell membrane</keyword>
<dbReference type="CDD" id="cd06225">
    <property type="entry name" value="HAMP"/>
    <property type="match status" value="1"/>
</dbReference>
<dbReference type="Gene3D" id="3.30.565.10">
    <property type="entry name" value="Histidine kinase-like ATPase, C-terminal domain"/>
    <property type="match status" value="1"/>
</dbReference>
<accession>A0A9D2ADX4</accession>
<dbReference type="SMART" id="SM00304">
    <property type="entry name" value="HAMP"/>
    <property type="match status" value="1"/>
</dbReference>
<reference evidence="14" key="2">
    <citation type="submission" date="2021-04" db="EMBL/GenBank/DDBJ databases">
        <authorList>
            <person name="Gilroy R."/>
        </authorList>
    </citation>
    <scope>NUCLEOTIDE SEQUENCE</scope>
    <source>
        <strain evidence="14">2239</strain>
    </source>
</reference>
<dbReference type="PROSITE" id="PS50885">
    <property type="entry name" value="HAMP"/>
    <property type="match status" value="1"/>
</dbReference>